<evidence type="ECO:0000313" key="3">
    <source>
        <dbReference type="Proteomes" id="UP001642409"/>
    </source>
</evidence>
<dbReference type="AlphaFoldDB" id="A0AA86US46"/>
<organism evidence="1">
    <name type="scientific">Hexamita inflata</name>
    <dbReference type="NCBI Taxonomy" id="28002"/>
    <lineage>
        <taxon>Eukaryota</taxon>
        <taxon>Metamonada</taxon>
        <taxon>Diplomonadida</taxon>
        <taxon>Hexamitidae</taxon>
        <taxon>Hexamitinae</taxon>
        <taxon>Hexamita</taxon>
    </lineage>
</organism>
<sequence length="161" mass="19101">MTKIPLPPNNSEVKVRLPGLVHTQHTFIRPFVQTDYRIFTELIRKQHFQSRFENLQLDQLLQLFVNILNSYKQDPFILLAVCHRETFEPVGMLSISQINEGELEFILECQENFQLEIMQGMCDYYSAYNLDFVTHQTIKNISELGFVQDERKLFVKKSERQ</sequence>
<name>A0AA86US46_9EUKA</name>
<proteinExistence type="predicted"/>
<dbReference type="EMBL" id="CATOUU010000959">
    <property type="protein sequence ID" value="CAI9962757.1"/>
    <property type="molecule type" value="Genomic_DNA"/>
</dbReference>
<dbReference type="SUPFAM" id="SSF55729">
    <property type="entry name" value="Acyl-CoA N-acyltransferases (Nat)"/>
    <property type="match status" value="1"/>
</dbReference>
<evidence type="ECO:0000313" key="2">
    <source>
        <dbReference type="EMBL" id="CAL6030085.1"/>
    </source>
</evidence>
<dbReference type="EMBL" id="CAXDID020000113">
    <property type="protein sequence ID" value="CAL6030085.1"/>
    <property type="molecule type" value="Genomic_DNA"/>
</dbReference>
<dbReference type="Proteomes" id="UP001642409">
    <property type="component" value="Unassembled WGS sequence"/>
</dbReference>
<reference evidence="1" key="1">
    <citation type="submission" date="2023-06" db="EMBL/GenBank/DDBJ databases">
        <authorList>
            <person name="Kurt Z."/>
        </authorList>
    </citation>
    <scope>NUCLEOTIDE SEQUENCE</scope>
</reference>
<accession>A0AA86US46</accession>
<reference evidence="2 3" key="2">
    <citation type="submission" date="2024-07" db="EMBL/GenBank/DDBJ databases">
        <authorList>
            <person name="Akdeniz Z."/>
        </authorList>
    </citation>
    <scope>NUCLEOTIDE SEQUENCE [LARGE SCALE GENOMIC DNA]</scope>
</reference>
<dbReference type="InterPro" id="IPR016181">
    <property type="entry name" value="Acyl_CoA_acyltransferase"/>
</dbReference>
<keyword evidence="3" id="KW-1185">Reference proteome</keyword>
<gene>
    <name evidence="2" type="ORF">HINF_LOCUS32962</name>
    <name evidence="1" type="ORF">HINF_LOCUS50402</name>
</gene>
<evidence type="ECO:0000313" key="1">
    <source>
        <dbReference type="EMBL" id="CAI9962757.1"/>
    </source>
</evidence>
<protein>
    <submittedName>
        <fullName evidence="1">Uncharacterized protein</fullName>
    </submittedName>
</protein>
<comment type="caution">
    <text evidence="1">The sequence shown here is derived from an EMBL/GenBank/DDBJ whole genome shotgun (WGS) entry which is preliminary data.</text>
</comment>